<dbReference type="GO" id="GO:0016747">
    <property type="term" value="F:acyltransferase activity, transferring groups other than amino-acyl groups"/>
    <property type="evidence" value="ECO:0007669"/>
    <property type="project" value="InterPro"/>
</dbReference>
<dbReference type="GO" id="GO:0003677">
    <property type="term" value="F:DNA binding"/>
    <property type="evidence" value="ECO:0007669"/>
    <property type="project" value="UniProtKB-KW"/>
</dbReference>
<keyword evidence="2" id="KW-0238">DNA-binding</keyword>
<dbReference type="CDD" id="cd00090">
    <property type="entry name" value="HTH_ARSR"/>
    <property type="match status" value="1"/>
</dbReference>
<accession>A0A085BER7</accession>
<dbReference type="eggNOG" id="COG0456">
    <property type="taxonomic scope" value="Bacteria"/>
</dbReference>
<dbReference type="Gene3D" id="1.10.10.10">
    <property type="entry name" value="Winged helix-like DNA-binding domain superfamily/Winged helix DNA-binding domain"/>
    <property type="match status" value="1"/>
</dbReference>
<gene>
    <name evidence="6" type="ORF">IO89_12080</name>
</gene>
<dbReference type="SUPFAM" id="SSF46785">
    <property type="entry name" value="Winged helix' DNA-binding domain"/>
    <property type="match status" value="1"/>
</dbReference>
<dbReference type="RefSeq" id="WP_034976637.1">
    <property type="nucleotide sequence ID" value="NZ_FOFI01000001.1"/>
</dbReference>
<dbReference type="eggNOG" id="COG1846">
    <property type="taxonomic scope" value="Bacteria"/>
</dbReference>
<dbReference type="SUPFAM" id="SSF55729">
    <property type="entry name" value="Acyl-CoA N-acyltransferases (Nat)"/>
    <property type="match status" value="1"/>
</dbReference>
<protein>
    <submittedName>
        <fullName evidence="6">MarR family transcriptional regulator</fullName>
    </submittedName>
</protein>
<evidence type="ECO:0000313" key="7">
    <source>
        <dbReference type="Proteomes" id="UP000028623"/>
    </source>
</evidence>
<feature type="domain" description="N-acetyltransferase" evidence="5">
    <location>
        <begin position="176"/>
        <end position="317"/>
    </location>
</feature>
<proteinExistence type="predicted"/>
<reference evidence="6 7" key="1">
    <citation type="submission" date="2014-07" db="EMBL/GenBank/DDBJ databases">
        <title>Epilithonimonas lactis LMG 22401 Genome.</title>
        <authorList>
            <person name="Pipes S.E."/>
            <person name="Stropko S.J."/>
        </authorList>
    </citation>
    <scope>NUCLEOTIDE SEQUENCE [LARGE SCALE GENOMIC DNA]</scope>
    <source>
        <strain evidence="6 7">LMG 24401</strain>
    </source>
</reference>
<dbReference type="PANTHER" id="PTHR43305:SF1">
    <property type="entry name" value="FAMILY N-ACETYLTRANSFERASE, PUTATIVE (AFU_ORTHOLOGUE AFUA_2G01380)-RELATED"/>
    <property type="match status" value="1"/>
</dbReference>
<evidence type="ECO:0000259" key="4">
    <source>
        <dbReference type="PROSITE" id="PS50995"/>
    </source>
</evidence>
<keyword evidence="3" id="KW-0804">Transcription</keyword>
<name>A0A085BER7_9FLAO</name>
<sequence length="320" mass="36690">MNLFERTGKMALGSRLRLLTAKFTDDASKIYELYGNDFSPKWFPVFFILAQDGEKTITEIAEQISHSQPSVTKIIKEMATSGLVENNLESKDKRRNLVGLTDKGKQLSEQMKDQFSDIDIAVENMINEATHNLWEAIAEWEFLLEQKSLLKRVQDQKKLRESKNVKIVDYEPKYQSAFKALNEEWISNYFEMEAADYKALDNPQEYILDKGGKILVALYNEEPLGVCALIKMDDPYYDFEMSKMAVSPKAQGKNIGWLLGQAIINKAKELGAAKLYLESNTILKPATNLYYKMGYEKIVGRATPYKRCNIQMELNLKNNS</sequence>
<dbReference type="PROSITE" id="PS01117">
    <property type="entry name" value="HTH_MARR_1"/>
    <property type="match status" value="1"/>
</dbReference>
<dbReference type="CDD" id="cd04301">
    <property type="entry name" value="NAT_SF"/>
    <property type="match status" value="1"/>
</dbReference>
<dbReference type="InterPro" id="IPR036388">
    <property type="entry name" value="WH-like_DNA-bd_sf"/>
</dbReference>
<evidence type="ECO:0000256" key="3">
    <source>
        <dbReference type="ARBA" id="ARBA00023163"/>
    </source>
</evidence>
<keyword evidence="1" id="KW-0805">Transcription regulation</keyword>
<dbReference type="PROSITE" id="PS51186">
    <property type="entry name" value="GNAT"/>
    <property type="match status" value="1"/>
</dbReference>
<organism evidence="6 7">
    <name type="scientific">Epilithonimonas lactis</name>
    <dbReference type="NCBI Taxonomy" id="421072"/>
    <lineage>
        <taxon>Bacteria</taxon>
        <taxon>Pseudomonadati</taxon>
        <taxon>Bacteroidota</taxon>
        <taxon>Flavobacteriia</taxon>
        <taxon>Flavobacteriales</taxon>
        <taxon>Weeksellaceae</taxon>
        <taxon>Chryseobacterium group</taxon>
        <taxon>Epilithonimonas</taxon>
    </lineage>
</organism>
<dbReference type="AlphaFoldDB" id="A0A085BER7"/>
<dbReference type="Pfam" id="PF00583">
    <property type="entry name" value="Acetyltransf_1"/>
    <property type="match status" value="1"/>
</dbReference>
<dbReference type="InterPro" id="IPR000182">
    <property type="entry name" value="GNAT_dom"/>
</dbReference>
<feature type="domain" description="HTH marR-type" evidence="4">
    <location>
        <begin position="9"/>
        <end position="155"/>
    </location>
</feature>
<evidence type="ECO:0000256" key="2">
    <source>
        <dbReference type="ARBA" id="ARBA00023125"/>
    </source>
</evidence>
<dbReference type="PANTHER" id="PTHR43305">
    <property type="entry name" value="FAMILY N-ACETYLTRANSFERASE, PUTATIVE (AFU_ORTHOLOGUE AFUA_2G01380)-RELATED"/>
    <property type="match status" value="1"/>
</dbReference>
<dbReference type="STRING" id="421072.SAMN04488097_0298"/>
<dbReference type="EMBL" id="JPLY01000004">
    <property type="protein sequence ID" value="KFC20962.1"/>
    <property type="molecule type" value="Genomic_DNA"/>
</dbReference>
<dbReference type="InterPro" id="IPR052777">
    <property type="entry name" value="Acetyltransferase_Enz"/>
</dbReference>
<dbReference type="InterPro" id="IPR011991">
    <property type="entry name" value="ArsR-like_HTH"/>
</dbReference>
<dbReference type="InterPro" id="IPR016181">
    <property type="entry name" value="Acyl_CoA_acyltransferase"/>
</dbReference>
<dbReference type="GO" id="GO:0003700">
    <property type="term" value="F:DNA-binding transcription factor activity"/>
    <property type="evidence" value="ECO:0007669"/>
    <property type="project" value="InterPro"/>
</dbReference>
<comment type="caution">
    <text evidence="6">The sequence shown here is derived from an EMBL/GenBank/DDBJ whole genome shotgun (WGS) entry which is preliminary data.</text>
</comment>
<evidence type="ECO:0000259" key="5">
    <source>
        <dbReference type="PROSITE" id="PS51186"/>
    </source>
</evidence>
<dbReference type="OrthoDB" id="1431064at2"/>
<dbReference type="SMART" id="SM00347">
    <property type="entry name" value="HTH_MARR"/>
    <property type="match status" value="1"/>
</dbReference>
<dbReference type="InterPro" id="IPR036390">
    <property type="entry name" value="WH_DNA-bd_sf"/>
</dbReference>
<dbReference type="PROSITE" id="PS50995">
    <property type="entry name" value="HTH_MARR_2"/>
    <property type="match status" value="1"/>
</dbReference>
<dbReference type="Proteomes" id="UP000028623">
    <property type="component" value="Unassembled WGS sequence"/>
</dbReference>
<dbReference type="Pfam" id="PF12802">
    <property type="entry name" value="MarR_2"/>
    <property type="match status" value="1"/>
</dbReference>
<dbReference type="InterPro" id="IPR000835">
    <property type="entry name" value="HTH_MarR-typ"/>
</dbReference>
<dbReference type="InterPro" id="IPR023187">
    <property type="entry name" value="Tscrpt_reg_MarR-type_CS"/>
</dbReference>
<evidence type="ECO:0000313" key="6">
    <source>
        <dbReference type="EMBL" id="KFC20962.1"/>
    </source>
</evidence>
<keyword evidence="7" id="KW-1185">Reference proteome</keyword>
<dbReference type="Gene3D" id="3.40.630.30">
    <property type="match status" value="1"/>
</dbReference>
<evidence type="ECO:0000256" key="1">
    <source>
        <dbReference type="ARBA" id="ARBA00023015"/>
    </source>
</evidence>